<protein>
    <recommendedName>
        <fullName evidence="2">EGF-like domain-containing protein</fullName>
    </recommendedName>
</protein>
<dbReference type="Proteomes" id="UP000681720">
    <property type="component" value="Unassembled WGS sequence"/>
</dbReference>
<evidence type="ECO:0000313" key="3">
    <source>
        <dbReference type="EMBL" id="CAF1156967.1"/>
    </source>
</evidence>
<keyword evidence="1" id="KW-0245">EGF-like domain</keyword>
<dbReference type="OrthoDB" id="10054933at2759"/>
<dbReference type="SUPFAM" id="SSF57196">
    <property type="entry name" value="EGF/Laminin"/>
    <property type="match status" value="1"/>
</dbReference>
<sequence>MNGLFFCRCDQVYFGTFCNLTRQCQCSTDLFCLSPSICVCPLNKFGPRCYLQRSTCQSTNNPCHHNGFCIPIDDRINLHRFICIRKEGYRGERCQNISKALNKYNPHQRKIILKKIASGYNTMTIDVQEPFNILFTQIPDGDYYLTVLRERFSPSEYIQTQVSPKHRCHPVLDLFNETFRLYEYPRLVKYYSLLCRQDSQLICFYDENCMCMCDSNCFSNCFQFNNTMQYDCSGKNLCYNDGRCFFNNETGPNTFLCVCSDCY</sequence>
<organism evidence="4 7">
    <name type="scientific">Rotaria magnacalcarata</name>
    <dbReference type="NCBI Taxonomy" id="392030"/>
    <lineage>
        <taxon>Eukaryota</taxon>
        <taxon>Metazoa</taxon>
        <taxon>Spiralia</taxon>
        <taxon>Gnathifera</taxon>
        <taxon>Rotifera</taxon>
        <taxon>Eurotatoria</taxon>
        <taxon>Bdelloidea</taxon>
        <taxon>Philodinida</taxon>
        <taxon>Philodinidae</taxon>
        <taxon>Rotaria</taxon>
    </lineage>
</organism>
<dbReference type="PROSITE" id="PS50026">
    <property type="entry name" value="EGF_3"/>
    <property type="match status" value="1"/>
</dbReference>
<comment type="caution">
    <text evidence="4">The sequence shown here is derived from an EMBL/GenBank/DDBJ whole genome shotgun (WGS) entry which is preliminary data.</text>
</comment>
<evidence type="ECO:0000313" key="5">
    <source>
        <dbReference type="EMBL" id="CAF3859602.1"/>
    </source>
</evidence>
<dbReference type="Proteomes" id="UP000663855">
    <property type="component" value="Unassembled WGS sequence"/>
</dbReference>
<feature type="domain" description="EGF-like" evidence="2">
    <location>
        <begin position="52"/>
        <end position="95"/>
    </location>
</feature>
<dbReference type="InterPro" id="IPR000742">
    <property type="entry name" value="EGF"/>
</dbReference>
<evidence type="ECO:0000256" key="1">
    <source>
        <dbReference type="PROSITE-ProRule" id="PRU00076"/>
    </source>
</evidence>
<dbReference type="Gene3D" id="2.10.25.10">
    <property type="entry name" value="Laminin"/>
    <property type="match status" value="1"/>
</dbReference>
<dbReference type="Proteomes" id="UP000663834">
    <property type="component" value="Unassembled WGS sequence"/>
</dbReference>
<evidence type="ECO:0000313" key="7">
    <source>
        <dbReference type="Proteomes" id="UP000663834"/>
    </source>
</evidence>
<evidence type="ECO:0000313" key="4">
    <source>
        <dbReference type="EMBL" id="CAF1568442.1"/>
    </source>
</evidence>
<dbReference type="EMBL" id="CAJNOV010003902">
    <property type="protein sequence ID" value="CAF1156967.1"/>
    <property type="molecule type" value="Genomic_DNA"/>
</dbReference>
<comment type="caution">
    <text evidence="1">Lacks conserved residue(s) required for the propagation of feature annotation.</text>
</comment>
<gene>
    <name evidence="5" type="ORF">BYL167_LOCUS6310</name>
    <name evidence="3" type="ORF">CJN711_LOCUS9818</name>
    <name evidence="6" type="ORF">GIL414_LOCUS46958</name>
    <name evidence="4" type="ORF">KQP761_LOCUS18945</name>
</gene>
<dbReference type="EMBL" id="CAJOBJ010148842">
    <property type="protein sequence ID" value="CAF4796103.1"/>
    <property type="molecule type" value="Genomic_DNA"/>
</dbReference>
<reference evidence="4" key="1">
    <citation type="submission" date="2021-02" db="EMBL/GenBank/DDBJ databases">
        <authorList>
            <person name="Nowell W R."/>
        </authorList>
    </citation>
    <scope>NUCLEOTIDE SEQUENCE</scope>
</reference>
<dbReference type="Proteomes" id="UP000681967">
    <property type="component" value="Unassembled WGS sequence"/>
</dbReference>
<name>A0A815YBA8_9BILA</name>
<evidence type="ECO:0000259" key="2">
    <source>
        <dbReference type="PROSITE" id="PS50026"/>
    </source>
</evidence>
<dbReference type="EMBL" id="CAJOBH010001522">
    <property type="protein sequence ID" value="CAF3859602.1"/>
    <property type="molecule type" value="Genomic_DNA"/>
</dbReference>
<dbReference type="AlphaFoldDB" id="A0A815YBA8"/>
<evidence type="ECO:0000313" key="6">
    <source>
        <dbReference type="EMBL" id="CAF4796103.1"/>
    </source>
</evidence>
<proteinExistence type="predicted"/>
<dbReference type="EMBL" id="CAJNOW010009656">
    <property type="protein sequence ID" value="CAF1568442.1"/>
    <property type="molecule type" value="Genomic_DNA"/>
</dbReference>
<accession>A0A815YBA8</accession>